<sequence>MRVLFVIVLLLDSLLSFAQTQPLNQATSDAYIITRMAAKFHVQPRLVDDDFSQDMFTSILKNLDEERIYFTLEDMNKLNAFRSSLDEQVKQRKNDFLQTLLSLYQSRMAQADTMIDNICKQPFNFSTAEKFTVEEDTSYPANATAMHSKMYKSIKRAVLESMAEDVIDAEDSSHTLSKKELDALEIKYRKRTQHLYKRSIKMKMEYPGGLPQVLGEVYCSAVATCYDPHTEYLPLAEKENLEAQLGNNIFRFGFGMDDDEENGGVVINSLKPGSPAFKSGLLNKGDKIMALQWEGKDRIDVSDASRQEVGDILSASNHDKIVFTVKKADGAVRELTLQKEGIDPDDEDNRVKSFLLKGSKTIGYISLPAFYSDWDNDDNNVHGCANDVATEIIKLQKENIEGLILDLRYNGGGSMREAMELAGIFIDAGPVEQIKDKEGKVYTLKDANRGTIYSGPLLLMVNSYSASASEMVAGTLQDYNRALIAGTPTYGKATSQVILPLDTTVSLSGSPSNMKPTSAFLKVTIEQLFRVNGTTAQKKGVEPDILIPDILDMSSERELNEPLALNVNKIDPNKFYRPYPETDYAEAKSLATKEIASDDYFITLKQYIETNKLLQQPKDMNLKWEDAISNYKKEDATIPILTKRINGWKPGFTVENNQFENERLKADSSLKELNDEIKEYLASDHALDIAYKVLLVQIK</sequence>
<reference evidence="7 8" key="1">
    <citation type="journal article" date="2016" name="Int. J. Syst. Evol. Microbiol.">
        <title>Panacibacter ginsenosidivorans gen. nov., sp. nov., with ginsenoside converting activity isolated from soil of a ginseng field.</title>
        <authorList>
            <person name="Siddiqi M.Z."/>
            <person name="Muhammad Shafi S."/>
            <person name="Choi K.D."/>
            <person name="Im W.T."/>
        </authorList>
    </citation>
    <scope>NUCLEOTIDE SEQUENCE [LARGE SCALE GENOMIC DNA]</scope>
    <source>
        <strain evidence="7 8">Gsoil1550</strain>
    </source>
</reference>
<evidence type="ECO:0000256" key="5">
    <source>
        <dbReference type="SAM" id="SignalP"/>
    </source>
</evidence>
<dbReference type="InterPro" id="IPR040573">
    <property type="entry name" value="TSP_N"/>
</dbReference>
<dbReference type="SMART" id="SM00228">
    <property type="entry name" value="PDZ"/>
    <property type="match status" value="1"/>
</dbReference>
<organism evidence="7 8">
    <name type="scientific">Panacibacter ginsenosidivorans</name>
    <dbReference type="NCBI Taxonomy" id="1813871"/>
    <lineage>
        <taxon>Bacteria</taxon>
        <taxon>Pseudomonadati</taxon>
        <taxon>Bacteroidota</taxon>
        <taxon>Chitinophagia</taxon>
        <taxon>Chitinophagales</taxon>
        <taxon>Chitinophagaceae</taxon>
        <taxon>Panacibacter</taxon>
    </lineage>
</organism>
<dbReference type="GO" id="GO:0008236">
    <property type="term" value="F:serine-type peptidase activity"/>
    <property type="evidence" value="ECO:0007669"/>
    <property type="project" value="UniProtKB-KW"/>
</dbReference>
<evidence type="ECO:0000256" key="3">
    <source>
        <dbReference type="ARBA" id="ARBA00022801"/>
    </source>
</evidence>
<evidence type="ECO:0000256" key="2">
    <source>
        <dbReference type="ARBA" id="ARBA00022670"/>
    </source>
</evidence>
<evidence type="ECO:0000313" key="7">
    <source>
        <dbReference type="EMBL" id="QEC68175.1"/>
    </source>
</evidence>
<dbReference type="InterPro" id="IPR004447">
    <property type="entry name" value="Peptidase_S41A"/>
</dbReference>
<feature type="chain" id="PRO_5022688226" description="PDZ domain-containing protein" evidence="5">
    <location>
        <begin position="19"/>
        <end position="699"/>
    </location>
</feature>
<dbReference type="GO" id="GO:0004175">
    <property type="term" value="F:endopeptidase activity"/>
    <property type="evidence" value="ECO:0007669"/>
    <property type="project" value="TreeGrafter"/>
</dbReference>
<keyword evidence="2" id="KW-0645">Protease</keyword>
<dbReference type="Pfam" id="PF00595">
    <property type="entry name" value="PDZ"/>
    <property type="match status" value="1"/>
</dbReference>
<evidence type="ECO:0000256" key="4">
    <source>
        <dbReference type="ARBA" id="ARBA00022825"/>
    </source>
</evidence>
<feature type="domain" description="PDZ" evidence="6">
    <location>
        <begin position="232"/>
        <end position="316"/>
    </location>
</feature>
<dbReference type="GO" id="GO:0006508">
    <property type="term" value="P:proteolysis"/>
    <property type="evidence" value="ECO:0007669"/>
    <property type="project" value="UniProtKB-KW"/>
</dbReference>
<proteinExistence type="inferred from homology"/>
<name>A0A5B8VAM5_9BACT</name>
<keyword evidence="5" id="KW-0732">Signal</keyword>
<dbReference type="InterPro" id="IPR005151">
    <property type="entry name" value="Tail-specific_protease"/>
</dbReference>
<dbReference type="InterPro" id="IPR036034">
    <property type="entry name" value="PDZ_sf"/>
</dbReference>
<feature type="signal peptide" evidence="5">
    <location>
        <begin position="1"/>
        <end position="18"/>
    </location>
</feature>
<dbReference type="OrthoDB" id="9812068at2"/>
<dbReference type="SUPFAM" id="SSF52096">
    <property type="entry name" value="ClpP/crotonase"/>
    <property type="match status" value="1"/>
</dbReference>
<dbReference type="PANTHER" id="PTHR32060:SF22">
    <property type="entry name" value="CARBOXYL-TERMINAL-PROCESSING PEPTIDASE 3, CHLOROPLASTIC"/>
    <property type="match status" value="1"/>
</dbReference>
<dbReference type="SUPFAM" id="SSF50156">
    <property type="entry name" value="PDZ domain-like"/>
    <property type="match status" value="1"/>
</dbReference>
<evidence type="ECO:0000256" key="1">
    <source>
        <dbReference type="ARBA" id="ARBA00009179"/>
    </source>
</evidence>
<dbReference type="EMBL" id="CP042435">
    <property type="protein sequence ID" value="QEC68175.1"/>
    <property type="molecule type" value="Genomic_DNA"/>
</dbReference>
<dbReference type="Pfam" id="PF17804">
    <property type="entry name" value="TSP_NTD"/>
    <property type="match status" value="1"/>
</dbReference>
<evidence type="ECO:0000259" key="6">
    <source>
        <dbReference type="PROSITE" id="PS50106"/>
    </source>
</evidence>
<dbReference type="InterPro" id="IPR029045">
    <property type="entry name" value="ClpP/crotonase-like_dom_sf"/>
</dbReference>
<dbReference type="AlphaFoldDB" id="A0A5B8VAM5"/>
<dbReference type="InterPro" id="IPR001478">
    <property type="entry name" value="PDZ"/>
</dbReference>
<protein>
    <recommendedName>
        <fullName evidence="6">PDZ domain-containing protein</fullName>
    </recommendedName>
</protein>
<dbReference type="SMART" id="SM00245">
    <property type="entry name" value="TSPc"/>
    <property type="match status" value="1"/>
</dbReference>
<gene>
    <name evidence="7" type="ORF">FRZ67_13015</name>
</gene>
<dbReference type="CDD" id="cd07560">
    <property type="entry name" value="Peptidase_S41_CPP"/>
    <property type="match status" value="1"/>
</dbReference>
<dbReference type="PROSITE" id="PS50106">
    <property type="entry name" value="PDZ"/>
    <property type="match status" value="1"/>
</dbReference>
<dbReference type="GO" id="GO:0007165">
    <property type="term" value="P:signal transduction"/>
    <property type="evidence" value="ECO:0007669"/>
    <property type="project" value="TreeGrafter"/>
</dbReference>
<comment type="similarity">
    <text evidence="1">Belongs to the peptidase S41A family.</text>
</comment>
<keyword evidence="8" id="KW-1185">Reference proteome</keyword>
<dbReference type="Proteomes" id="UP000321533">
    <property type="component" value="Chromosome"/>
</dbReference>
<keyword evidence="3" id="KW-0378">Hydrolase</keyword>
<dbReference type="GO" id="GO:0030288">
    <property type="term" value="C:outer membrane-bounded periplasmic space"/>
    <property type="evidence" value="ECO:0007669"/>
    <property type="project" value="TreeGrafter"/>
</dbReference>
<evidence type="ECO:0000313" key="8">
    <source>
        <dbReference type="Proteomes" id="UP000321533"/>
    </source>
</evidence>
<dbReference type="Gene3D" id="2.30.42.10">
    <property type="match status" value="1"/>
</dbReference>
<keyword evidence="4" id="KW-0720">Serine protease</keyword>
<dbReference type="PANTHER" id="PTHR32060">
    <property type="entry name" value="TAIL-SPECIFIC PROTEASE"/>
    <property type="match status" value="1"/>
</dbReference>
<dbReference type="Gene3D" id="3.90.226.10">
    <property type="entry name" value="2-enoyl-CoA Hydratase, Chain A, domain 1"/>
    <property type="match status" value="1"/>
</dbReference>
<dbReference type="Pfam" id="PF03572">
    <property type="entry name" value="Peptidase_S41"/>
    <property type="match status" value="1"/>
</dbReference>
<accession>A0A5B8VAM5</accession>
<dbReference type="KEGG" id="pgin:FRZ67_13015"/>
<dbReference type="RefSeq" id="WP_147189982.1">
    <property type="nucleotide sequence ID" value="NZ_CP042435.1"/>
</dbReference>